<dbReference type="InterPro" id="IPR010310">
    <property type="entry name" value="T7SS_ESAT-6-like"/>
</dbReference>
<dbReference type="SUPFAM" id="SSF140453">
    <property type="entry name" value="EsxAB dimer-like"/>
    <property type="match status" value="1"/>
</dbReference>
<dbReference type="Gene3D" id="1.10.287.1060">
    <property type="entry name" value="ESAT-6-like"/>
    <property type="match status" value="1"/>
</dbReference>
<evidence type="ECO:0000313" key="2">
    <source>
        <dbReference type="EMBL" id="MBB6119146.1"/>
    </source>
</evidence>
<dbReference type="RefSeq" id="WP_184288435.1">
    <property type="nucleotide sequence ID" value="NZ_JACHJO010000003.1"/>
</dbReference>
<dbReference type="Pfam" id="PF06013">
    <property type="entry name" value="WXG100"/>
    <property type="match status" value="1"/>
</dbReference>
<sequence>MNGFDINYGPVEDAKGMLRTQTEAVARQIEELDAQMQAVRSDLEGATAENYDAKVKSWRMNVEDMRVLLAKAEIALGQIAQNYSTTDNREAMNWSALM</sequence>
<dbReference type="InterPro" id="IPR036689">
    <property type="entry name" value="ESAT-6-like_sf"/>
</dbReference>
<gene>
    <name evidence="2" type="ORF">FHS13_001081</name>
</gene>
<protein>
    <submittedName>
        <fullName evidence="2">WXG100 family type VII secretion target</fullName>
    </submittedName>
</protein>
<evidence type="ECO:0000256" key="1">
    <source>
        <dbReference type="SAM" id="Coils"/>
    </source>
</evidence>
<name>A0A841IPF4_9ACTN</name>
<comment type="caution">
    <text evidence="2">The sequence shown here is derived from an EMBL/GenBank/DDBJ whole genome shotgun (WGS) entry which is preliminary data.</text>
</comment>
<keyword evidence="3" id="KW-1185">Reference proteome</keyword>
<proteinExistence type="predicted"/>
<dbReference type="AlphaFoldDB" id="A0A841IPF4"/>
<evidence type="ECO:0000313" key="3">
    <source>
        <dbReference type="Proteomes" id="UP000536604"/>
    </source>
</evidence>
<keyword evidence="1" id="KW-0175">Coiled coil</keyword>
<organism evidence="2 3">
    <name type="scientific">Nocardiopsis algeriensis</name>
    <dbReference type="NCBI Taxonomy" id="1478215"/>
    <lineage>
        <taxon>Bacteria</taxon>
        <taxon>Bacillati</taxon>
        <taxon>Actinomycetota</taxon>
        <taxon>Actinomycetes</taxon>
        <taxon>Streptosporangiales</taxon>
        <taxon>Nocardiopsidaceae</taxon>
        <taxon>Nocardiopsis</taxon>
    </lineage>
</organism>
<dbReference type="EMBL" id="JACHJO010000003">
    <property type="protein sequence ID" value="MBB6119146.1"/>
    <property type="molecule type" value="Genomic_DNA"/>
</dbReference>
<dbReference type="Proteomes" id="UP000536604">
    <property type="component" value="Unassembled WGS sequence"/>
</dbReference>
<reference evidence="2 3" key="1">
    <citation type="submission" date="2020-08" db="EMBL/GenBank/DDBJ databases">
        <title>Genomic Encyclopedia of Type Strains, Phase III (KMG-III): the genomes of soil and plant-associated and newly described type strains.</title>
        <authorList>
            <person name="Whitman W."/>
        </authorList>
    </citation>
    <scope>NUCLEOTIDE SEQUENCE [LARGE SCALE GENOMIC DNA]</scope>
    <source>
        <strain evidence="2 3">CECT 8712</strain>
    </source>
</reference>
<feature type="coiled-coil region" evidence="1">
    <location>
        <begin position="22"/>
        <end position="49"/>
    </location>
</feature>
<accession>A0A841IPF4</accession>